<dbReference type="InterPro" id="IPR015149">
    <property type="entry name" value="Tme5_EGF-like"/>
</dbReference>
<evidence type="ECO:0000259" key="19">
    <source>
        <dbReference type="PROSITE" id="PS50041"/>
    </source>
</evidence>
<keyword evidence="10 17" id="KW-1133">Transmembrane helix</keyword>
<dbReference type="InterPro" id="IPR016186">
    <property type="entry name" value="C-type_lectin-like/link_sf"/>
</dbReference>
<dbReference type="GeneTree" id="ENSGT00830000128368"/>
<evidence type="ECO:0000256" key="7">
    <source>
        <dbReference type="ARBA" id="ARBA00022734"/>
    </source>
</evidence>
<comment type="subcellular location">
    <subcellularLocation>
        <location evidence="1">Membrane</location>
        <topology evidence="1">Single-pass type I membrane protein</topology>
    </subcellularLocation>
</comment>
<dbReference type="SMART" id="SM00179">
    <property type="entry name" value="EGF_CA"/>
    <property type="match status" value="3"/>
</dbReference>
<keyword evidence="11 17" id="KW-0472">Membrane</keyword>
<dbReference type="GO" id="GO:0004888">
    <property type="term" value="F:transmembrane signaling receptor activity"/>
    <property type="evidence" value="ECO:0007669"/>
    <property type="project" value="InterPro"/>
</dbReference>
<dbReference type="Proteomes" id="UP000472263">
    <property type="component" value="Chromosome 24"/>
</dbReference>
<evidence type="ECO:0000256" key="3">
    <source>
        <dbReference type="ARBA" id="ARBA00022536"/>
    </source>
</evidence>
<dbReference type="InterPro" id="IPR049883">
    <property type="entry name" value="NOTCH1_EGF-like"/>
</dbReference>
<feature type="transmembrane region" description="Helical" evidence="17">
    <location>
        <begin position="466"/>
        <end position="487"/>
    </location>
</feature>
<keyword evidence="7" id="KW-0430">Lectin</keyword>
<dbReference type="PANTHER" id="PTHR14789:SF9">
    <property type="entry name" value="THROMBOMODULIN"/>
    <property type="match status" value="1"/>
</dbReference>
<feature type="domain" description="C-type lectin" evidence="19">
    <location>
        <begin position="27"/>
        <end position="150"/>
    </location>
</feature>
<dbReference type="Pfam" id="PF07645">
    <property type="entry name" value="EGF_CA"/>
    <property type="match status" value="2"/>
</dbReference>
<evidence type="ECO:0000256" key="1">
    <source>
        <dbReference type="ARBA" id="ARBA00004479"/>
    </source>
</evidence>
<dbReference type="InterPro" id="IPR009030">
    <property type="entry name" value="Growth_fac_rcpt_cys_sf"/>
</dbReference>
<protein>
    <recommendedName>
        <fullName evidence="2">Thrombomodulin</fullName>
    </recommendedName>
</protein>
<dbReference type="SMART" id="SM00034">
    <property type="entry name" value="CLECT"/>
    <property type="match status" value="1"/>
</dbReference>
<dbReference type="GO" id="GO:0016020">
    <property type="term" value="C:membrane"/>
    <property type="evidence" value="ECO:0007669"/>
    <property type="project" value="UniProtKB-SubCell"/>
</dbReference>
<evidence type="ECO:0000256" key="10">
    <source>
        <dbReference type="ARBA" id="ARBA00022989"/>
    </source>
</evidence>
<keyword evidence="4" id="KW-0597">Phosphoprotein</keyword>
<sequence length="534" mass="59249">MRRALLLCAAVLWRLGEAAVSRRELCAGSKCYAVFQESRDFPGAQKSCEDFGGHLLTLQSLRTQEILSTLLDGLGGRYWIGLQLQDGRCPDRASQLFGYTWVVGDGATDSTSWSRFNTDCSLECVSVSEEGNSTWWQQSCRDKLQGYLCQYSFQEPCARFPVNEDVNVDYTTATGFSANDWEVFPQGSIVVLQQTDAKHLTSKYICFSSNWAQAPWNCGVMKGGCEHKCVSQNRQHSCTCPTGQPLHANKITCEEDPCAGCAHKCENEGDTYACRCDPGYTLAADRKGSCSDENRECLNKGFTECVDMDECVSAPCEHHCTNSPGSYNCSCFDGYIVIPETPHKCKLHCGKAECPAECDPNNPYQCDCPDGYILEERQDEMVCLDFNECEMFYCEQGCENTYGGYVCSCNAGYKLVDQFKCRKTDGDTDKDTDGWEGSGAATTPYFFTTPSVKYPEPTRRPSKVTAGGLLGIIVCIVVVILVLVFVVHHILRRRGKMESAGALKARRDEAHDLQQVTTNKNEKAASERPLKQDA</sequence>
<feature type="signal peptide" evidence="18">
    <location>
        <begin position="1"/>
        <end position="18"/>
    </location>
</feature>
<organism evidence="20 21">
    <name type="scientific">Myripristis murdjan</name>
    <name type="common">pinecone soldierfish</name>
    <dbReference type="NCBI Taxonomy" id="586833"/>
    <lineage>
        <taxon>Eukaryota</taxon>
        <taxon>Metazoa</taxon>
        <taxon>Chordata</taxon>
        <taxon>Craniata</taxon>
        <taxon>Vertebrata</taxon>
        <taxon>Euteleostomi</taxon>
        <taxon>Actinopterygii</taxon>
        <taxon>Neopterygii</taxon>
        <taxon>Teleostei</taxon>
        <taxon>Neoteleostei</taxon>
        <taxon>Acanthomorphata</taxon>
        <taxon>Holocentriformes</taxon>
        <taxon>Holocentridae</taxon>
        <taxon>Myripristis</taxon>
    </lineage>
</organism>
<evidence type="ECO:0000256" key="11">
    <source>
        <dbReference type="ARBA" id="ARBA00023136"/>
    </source>
</evidence>
<keyword evidence="6 18" id="KW-0732">Signal</keyword>
<feature type="region of interest" description="Disordered" evidence="16">
    <location>
        <begin position="501"/>
        <end position="534"/>
    </location>
</feature>
<keyword evidence="5 17" id="KW-0812">Transmembrane</keyword>
<keyword evidence="9" id="KW-0654">Proteoglycan</keyword>
<dbReference type="PROSITE" id="PS50041">
    <property type="entry name" value="C_TYPE_LECTIN_2"/>
    <property type="match status" value="1"/>
</dbReference>
<dbReference type="PROSITE" id="PS01186">
    <property type="entry name" value="EGF_2"/>
    <property type="match status" value="1"/>
</dbReference>
<dbReference type="PROSITE" id="PS00010">
    <property type="entry name" value="ASX_HYDROXYL"/>
    <property type="match status" value="1"/>
</dbReference>
<comment type="subunit">
    <text evidence="15">Interacts with ITGAL, ITGAM and ITGB2. Interacts with thrombin/F2; this interaction switches the specificity of thrombin from a procoagulant to an anticoagulant and antifibrinolytic protease. Interacts with ANGP1 and ANGP2; these interactions significantly inhibit the generation of activated PC and TAFIa/CPB2 by the thrombin/thrombomodulin complex. Interacts with PF4; this interaction enhances generation of activated protein C. Interacts with HMGB1; this interaction inhibits HMGB1 inflammatory activity.</text>
</comment>
<dbReference type="SMART" id="SM00181">
    <property type="entry name" value="EGF"/>
    <property type="match status" value="5"/>
</dbReference>
<evidence type="ECO:0000256" key="8">
    <source>
        <dbReference type="ARBA" id="ARBA00022737"/>
    </source>
</evidence>
<feature type="chain" id="PRO_5025592579" description="Thrombomodulin" evidence="18">
    <location>
        <begin position="19"/>
        <end position="534"/>
    </location>
</feature>
<evidence type="ECO:0000256" key="4">
    <source>
        <dbReference type="ARBA" id="ARBA00022553"/>
    </source>
</evidence>
<dbReference type="PROSITE" id="PS01187">
    <property type="entry name" value="EGF_CA"/>
    <property type="match status" value="2"/>
</dbReference>
<dbReference type="Pfam" id="PF09064">
    <property type="entry name" value="EGF_Tme5"/>
    <property type="match status" value="1"/>
</dbReference>
<evidence type="ECO:0000256" key="2">
    <source>
        <dbReference type="ARBA" id="ARBA00019822"/>
    </source>
</evidence>
<evidence type="ECO:0000256" key="15">
    <source>
        <dbReference type="ARBA" id="ARBA00046453"/>
    </source>
</evidence>
<dbReference type="PIRSF" id="PIRSF001775">
    <property type="entry name" value="CD93/CD141"/>
    <property type="match status" value="1"/>
</dbReference>
<dbReference type="CDD" id="cd00054">
    <property type="entry name" value="EGF_CA"/>
    <property type="match status" value="1"/>
</dbReference>
<keyword evidence="8" id="KW-0677">Repeat</keyword>
<evidence type="ECO:0000256" key="6">
    <source>
        <dbReference type="ARBA" id="ARBA00022729"/>
    </source>
</evidence>
<dbReference type="InterPro" id="IPR000152">
    <property type="entry name" value="EGF-type_Asp/Asn_hydroxyl_site"/>
</dbReference>
<dbReference type="Ensembl" id="ENSMMDT00005022321.1">
    <property type="protein sequence ID" value="ENSMMDP00005021833.1"/>
    <property type="gene ID" value="ENSMMDG00005010632.1"/>
</dbReference>
<keyword evidence="13" id="KW-0325">Glycoprotein</keyword>
<dbReference type="GO" id="GO:0005509">
    <property type="term" value="F:calcium ion binding"/>
    <property type="evidence" value="ECO:0007669"/>
    <property type="project" value="InterPro"/>
</dbReference>
<dbReference type="PANTHER" id="PTHR14789">
    <property type="entry name" value="CHONDROLECTIN VARIANT CHODLFDELTAE"/>
    <property type="match status" value="1"/>
</dbReference>
<evidence type="ECO:0000313" key="20">
    <source>
        <dbReference type="Ensembl" id="ENSMMDP00005021833.1"/>
    </source>
</evidence>
<keyword evidence="3" id="KW-0245">EGF-like domain</keyword>
<dbReference type="InParanoid" id="A0A667Y5H9"/>
<evidence type="ECO:0000256" key="5">
    <source>
        <dbReference type="ARBA" id="ARBA00022692"/>
    </source>
</evidence>
<name>A0A667Y5H9_9TELE</name>
<keyword evidence="21" id="KW-1185">Reference proteome</keyword>
<evidence type="ECO:0000256" key="16">
    <source>
        <dbReference type="SAM" id="MobiDB-lite"/>
    </source>
</evidence>
<dbReference type="SUPFAM" id="SSF57196">
    <property type="entry name" value="EGF/Laminin"/>
    <property type="match status" value="1"/>
</dbReference>
<dbReference type="AlphaFoldDB" id="A0A667Y5H9"/>
<proteinExistence type="predicted"/>
<evidence type="ECO:0000256" key="18">
    <source>
        <dbReference type="SAM" id="SignalP"/>
    </source>
</evidence>
<dbReference type="FunFam" id="2.10.25.10:FF:000406">
    <property type="entry name" value="CD248 molecule"/>
    <property type="match status" value="1"/>
</dbReference>
<reference evidence="20" key="1">
    <citation type="submission" date="2019-06" db="EMBL/GenBank/DDBJ databases">
        <authorList>
            <consortium name="Wellcome Sanger Institute Data Sharing"/>
        </authorList>
    </citation>
    <scope>NUCLEOTIDE SEQUENCE [LARGE SCALE GENOMIC DNA]</scope>
</reference>
<evidence type="ECO:0000256" key="9">
    <source>
        <dbReference type="ARBA" id="ARBA00022974"/>
    </source>
</evidence>
<dbReference type="InterPro" id="IPR051505">
    <property type="entry name" value="C-type_lectin_domain"/>
</dbReference>
<keyword evidence="12" id="KW-1015">Disulfide bond</keyword>
<feature type="compositionally biased region" description="Basic and acidic residues" evidence="16">
    <location>
        <begin position="520"/>
        <end position="534"/>
    </location>
</feature>
<evidence type="ECO:0000256" key="12">
    <source>
        <dbReference type="ARBA" id="ARBA00023157"/>
    </source>
</evidence>
<dbReference type="Gene3D" id="3.10.100.10">
    <property type="entry name" value="Mannose-Binding Protein A, subunit A"/>
    <property type="match status" value="1"/>
</dbReference>
<dbReference type="Pfam" id="PF00059">
    <property type="entry name" value="Lectin_C"/>
    <property type="match status" value="1"/>
</dbReference>
<accession>A0A667Y5H9</accession>
<dbReference type="InterPro" id="IPR016187">
    <property type="entry name" value="CTDL_fold"/>
</dbReference>
<evidence type="ECO:0000313" key="21">
    <source>
        <dbReference type="Proteomes" id="UP000472263"/>
    </source>
</evidence>
<dbReference type="SUPFAM" id="SSF57184">
    <property type="entry name" value="Growth factor receptor domain"/>
    <property type="match status" value="2"/>
</dbReference>
<dbReference type="Gene3D" id="2.10.25.10">
    <property type="entry name" value="Laminin"/>
    <property type="match status" value="5"/>
</dbReference>
<evidence type="ECO:0000256" key="17">
    <source>
        <dbReference type="SAM" id="Phobius"/>
    </source>
</evidence>
<dbReference type="InterPro" id="IPR001304">
    <property type="entry name" value="C-type_lectin-like"/>
</dbReference>
<evidence type="ECO:0000256" key="14">
    <source>
        <dbReference type="ARBA" id="ARBA00045242"/>
    </source>
</evidence>
<dbReference type="InterPro" id="IPR001881">
    <property type="entry name" value="EGF-like_Ca-bd_dom"/>
</dbReference>
<dbReference type="SUPFAM" id="SSF56436">
    <property type="entry name" value="C-type lectin-like"/>
    <property type="match status" value="1"/>
</dbReference>
<reference evidence="20" key="2">
    <citation type="submission" date="2025-08" db="UniProtKB">
        <authorList>
            <consortium name="Ensembl"/>
        </authorList>
    </citation>
    <scope>IDENTIFICATION</scope>
</reference>
<evidence type="ECO:0000256" key="13">
    <source>
        <dbReference type="ARBA" id="ARBA00023180"/>
    </source>
</evidence>
<reference evidence="20" key="3">
    <citation type="submission" date="2025-09" db="UniProtKB">
        <authorList>
            <consortium name="Ensembl"/>
        </authorList>
    </citation>
    <scope>IDENTIFICATION</scope>
</reference>
<dbReference type="InterPro" id="IPR018097">
    <property type="entry name" value="EGF_Ca-bd_CS"/>
</dbReference>
<dbReference type="GO" id="GO:0030246">
    <property type="term" value="F:carbohydrate binding"/>
    <property type="evidence" value="ECO:0007669"/>
    <property type="project" value="UniProtKB-KW"/>
</dbReference>
<dbReference type="InterPro" id="IPR000742">
    <property type="entry name" value="EGF"/>
</dbReference>
<comment type="function">
    <text evidence="14">Endothelial cell receptor that plays a critical role in regulating several physiological processes including hemostasis, coagulation, fibrinolysis, inflammation, and angiogenesis. Acts as a cofactor for thrombin activation of protein C/PROC on the surface of vascular endothelial cells leading to initiation of the activated protein C anticoagulant pathway. Also accelerates the activation of the plasma carboxypeptidase B2/CPB2, which catalyzes removal of C-terminal basic amino acids from its substrates including kinins or anaphylatoxins leading to fibrinolysis inhibition. Plays critical protective roles in changing the cleavage specificity of protease-activated receptor 1/PAR1, inhibiting endothelial cell permeability and inflammation. Suppresses inflammation distinctly from its anticoagulant cofactor activity by sequestering HMGB1 thereby preventing it from engaging cellular receptors such as RAGE and contributing to the inflammatory response.</text>
</comment>